<dbReference type="FunFam" id="3.90.550.50:FF:000001">
    <property type="entry name" value="Hexosyltransferase"/>
    <property type="match status" value="1"/>
</dbReference>
<dbReference type="Pfam" id="PF01762">
    <property type="entry name" value="Galactosyl_T"/>
    <property type="match status" value="1"/>
</dbReference>
<evidence type="ECO:0000256" key="14">
    <source>
        <dbReference type="RuleBase" id="RU363063"/>
    </source>
</evidence>
<evidence type="ECO:0000256" key="6">
    <source>
        <dbReference type="ARBA" id="ARBA00022692"/>
    </source>
</evidence>
<keyword evidence="6" id="KW-0812">Transmembrane</keyword>
<comment type="catalytic activity">
    <reaction evidence="13">
        <text>a globoside Gb4Cer (d18:1(4E)) + UDP-alpha-D-galactose = a globoside GalGb4Cer (d18:1(4E)) + UDP + H(+)</text>
        <dbReference type="Rhea" id="RHEA:41996"/>
        <dbReference type="ChEBI" id="CHEBI:15378"/>
        <dbReference type="ChEBI" id="CHEBI:18259"/>
        <dbReference type="ChEBI" id="CHEBI:58223"/>
        <dbReference type="ChEBI" id="CHEBI:62571"/>
        <dbReference type="ChEBI" id="CHEBI:66914"/>
    </reaction>
    <physiologicalReaction direction="left-to-right" evidence="13">
        <dbReference type="Rhea" id="RHEA:41997"/>
    </physiologicalReaction>
</comment>
<evidence type="ECO:0000256" key="5">
    <source>
        <dbReference type="ARBA" id="ARBA00022679"/>
    </source>
</evidence>
<dbReference type="GO" id="GO:0006629">
    <property type="term" value="P:lipid metabolic process"/>
    <property type="evidence" value="ECO:0007669"/>
    <property type="project" value="UniProtKB-KW"/>
</dbReference>
<dbReference type="OrthoDB" id="2139606at2759"/>
<keyword evidence="11" id="KW-0472">Membrane</keyword>
<accession>A0A7J7ZTR7</accession>
<evidence type="ECO:0000256" key="11">
    <source>
        <dbReference type="ARBA" id="ARBA00023136"/>
    </source>
</evidence>
<dbReference type="AlphaFoldDB" id="A0A7J7ZTR7"/>
<evidence type="ECO:0000256" key="13">
    <source>
        <dbReference type="ARBA" id="ARBA00048834"/>
    </source>
</evidence>
<evidence type="ECO:0000313" key="15">
    <source>
        <dbReference type="EMBL" id="KAF6377256.1"/>
    </source>
</evidence>
<keyword evidence="7" id="KW-0735">Signal-anchor</keyword>
<evidence type="ECO:0000313" key="16">
    <source>
        <dbReference type="Proteomes" id="UP000527355"/>
    </source>
</evidence>
<name>A0A7J7ZTR7_MYOMY</name>
<evidence type="ECO:0000256" key="2">
    <source>
        <dbReference type="ARBA" id="ARBA00004922"/>
    </source>
</evidence>
<gene>
    <name evidence="15" type="ORF">mMyoMyo1_001306</name>
</gene>
<dbReference type="VEuPathDB" id="HostDB:GeneID_118677226"/>
<comment type="similarity">
    <text evidence="3 14">Belongs to the glycosyltransferase 31 family.</text>
</comment>
<keyword evidence="4 14" id="KW-0328">Glycosyltransferase</keyword>
<comment type="caution">
    <text evidence="15">The sequence shown here is derived from an EMBL/GenBank/DDBJ whole genome shotgun (WGS) entry which is preliminary data.</text>
</comment>
<evidence type="ECO:0000256" key="1">
    <source>
        <dbReference type="ARBA" id="ARBA00004323"/>
    </source>
</evidence>
<comment type="subcellular location">
    <subcellularLocation>
        <location evidence="1 14">Golgi apparatus membrane</location>
        <topology evidence="1 14">Single-pass type II membrane protein</topology>
    </subcellularLocation>
</comment>
<comment type="pathway">
    <text evidence="2">Protein modification; protein glycosylation.</text>
</comment>
<dbReference type="GO" id="GO:0006493">
    <property type="term" value="P:protein O-linked glycosylation"/>
    <property type="evidence" value="ECO:0007669"/>
    <property type="project" value="TreeGrafter"/>
</dbReference>
<evidence type="ECO:0000256" key="8">
    <source>
        <dbReference type="ARBA" id="ARBA00022989"/>
    </source>
</evidence>
<dbReference type="Proteomes" id="UP000527355">
    <property type="component" value="Unassembled WGS sequence"/>
</dbReference>
<dbReference type="EMBL" id="JABWUV010000002">
    <property type="protein sequence ID" value="KAF6377256.1"/>
    <property type="molecule type" value="Genomic_DNA"/>
</dbReference>
<protein>
    <recommendedName>
        <fullName evidence="14">Hexosyltransferase</fullName>
        <ecNumber evidence="14">2.4.1.-</ecNumber>
    </recommendedName>
</protein>
<evidence type="ECO:0000256" key="9">
    <source>
        <dbReference type="ARBA" id="ARBA00023034"/>
    </source>
</evidence>
<keyword evidence="16" id="KW-1185">Reference proteome</keyword>
<dbReference type="EC" id="2.4.1.-" evidence="14"/>
<keyword evidence="9 14" id="KW-0333">Golgi apparatus</keyword>
<dbReference type="PANTHER" id="PTHR11214">
    <property type="entry name" value="BETA-1,3-N-ACETYLGLUCOSAMINYLTRANSFERASE"/>
    <property type="match status" value="1"/>
</dbReference>
<dbReference type="InterPro" id="IPR002659">
    <property type="entry name" value="Glyco_trans_31"/>
</dbReference>
<sequence length="311" mass="35484">MASAKLRWLYMALVVLGALCLYFSMHDLALFSGGPFIFKKESGRFLQLPAVDCRRDPPFLVLLVTSSHEQLSARTAIRKTWGRERVVRGKRTETVFLLGTTPSEAAALAVAQEGRRHRDIIQKDFLDVYLNLTLKTMMGIEWVHHFCPQAAFVMKTDSDMFVNVSYLVELLLRKNRTARFVTGFLKLHDLPIREKRSKWFVSRHEYPWDRYPPFCSGTAYVLSGDVASQVYDVADSVPFLKLEDVFVGLCLAKLRIGLEELHSEQTFFPGGLSFSICRFRRVVACHHVQPQKMLIYWKALEASAGEACPAE</sequence>
<evidence type="ECO:0000256" key="4">
    <source>
        <dbReference type="ARBA" id="ARBA00022676"/>
    </source>
</evidence>
<dbReference type="GO" id="GO:0000139">
    <property type="term" value="C:Golgi membrane"/>
    <property type="evidence" value="ECO:0007669"/>
    <property type="project" value="UniProtKB-SubCell"/>
</dbReference>
<evidence type="ECO:0000256" key="3">
    <source>
        <dbReference type="ARBA" id="ARBA00008661"/>
    </source>
</evidence>
<evidence type="ECO:0000256" key="7">
    <source>
        <dbReference type="ARBA" id="ARBA00022968"/>
    </source>
</evidence>
<evidence type="ECO:0000256" key="12">
    <source>
        <dbReference type="ARBA" id="ARBA00023180"/>
    </source>
</evidence>
<reference evidence="15 16" key="1">
    <citation type="journal article" date="2020" name="Nature">
        <title>Six reference-quality genomes reveal evolution of bat adaptations.</title>
        <authorList>
            <person name="Jebb D."/>
            <person name="Huang Z."/>
            <person name="Pippel M."/>
            <person name="Hughes G.M."/>
            <person name="Lavrichenko K."/>
            <person name="Devanna P."/>
            <person name="Winkler S."/>
            <person name="Jermiin L.S."/>
            <person name="Skirmuntt E.C."/>
            <person name="Katzourakis A."/>
            <person name="Burkitt-Gray L."/>
            <person name="Ray D.A."/>
            <person name="Sullivan K.A.M."/>
            <person name="Roscito J.G."/>
            <person name="Kirilenko B.M."/>
            <person name="Davalos L.M."/>
            <person name="Corthals A.P."/>
            <person name="Power M.L."/>
            <person name="Jones G."/>
            <person name="Ransome R.D."/>
            <person name="Dechmann D.K.N."/>
            <person name="Locatelli A.G."/>
            <person name="Puechmaille S.J."/>
            <person name="Fedrigo O."/>
            <person name="Jarvis E.D."/>
            <person name="Hiller M."/>
            <person name="Vernes S.C."/>
            <person name="Myers E.W."/>
            <person name="Teeling E.C."/>
        </authorList>
    </citation>
    <scope>NUCLEOTIDE SEQUENCE [LARGE SCALE GENOMIC DNA]</scope>
    <source>
        <strain evidence="15">MMyoMyo1</strain>
        <tissue evidence="15">Flight muscle</tissue>
    </source>
</reference>
<dbReference type="GO" id="GO:0008499">
    <property type="term" value="F:N-acetyl-beta-D-glucosaminide beta-(1,3)-galactosyltransferase activity"/>
    <property type="evidence" value="ECO:0007669"/>
    <property type="project" value="TreeGrafter"/>
</dbReference>
<proteinExistence type="inferred from homology"/>
<evidence type="ECO:0000256" key="10">
    <source>
        <dbReference type="ARBA" id="ARBA00023098"/>
    </source>
</evidence>
<dbReference type="Gene3D" id="3.90.550.50">
    <property type="match status" value="1"/>
</dbReference>
<dbReference type="GO" id="GO:0005783">
    <property type="term" value="C:endoplasmic reticulum"/>
    <property type="evidence" value="ECO:0007669"/>
    <property type="project" value="TreeGrafter"/>
</dbReference>
<keyword evidence="12" id="KW-0325">Glycoprotein</keyword>
<organism evidence="15 16">
    <name type="scientific">Myotis myotis</name>
    <name type="common">Greater mouse-eared bat</name>
    <name type="synonym">Vespertilio myotis</name>
    <dbReference type="NCBI Taxonomy" id="51298"/>
    <lineage>
        <taxon>Eukaryota</taxon>
        <taxon>Metazoa</taxon>
        <taxon>Chordata</taxon>
        <taxon>Craniata</taxon>
        <taxon>Vertebrata</taxon>
        <taxon>Euteleostomi</taxon>
        <taxon>Mammalia</taxon>
        <taxon>Eutheria</taxon>
        <taxon>Laurasiatheria</taxon>
        <taxon>Chiroptera</taxon>
        <taxon>Yangochiroptera</taxon>
        <taxon>Vespertilionidae</taxon>
        <taxon>Myotis</taxon>
    </lineage>
</organism>
<keyword evidence="5 15" id="KW-0808">Transferase</keyword>
<keyword evidence="8" id="KW-1133">Transmembrane helix</keyword>
<dbReference type="PANTHER" id="PTHR11214:SF265">
    <property type="entry name" value="BETA-1,3-GALACTOSYLTRANSFERASE 5"/>
    <property type="match status" value="1"/>
</dbReference>
<keyword evidence="10" id="KW-0443">Lipid metabolism</keyword>